<dbReference type="NCBIfam" id="NF033544">
    <property type="entry name" value="transpos_IS1249"/>
    <property type="match status" value="1"/>
</dbReference>
<name>A0ABV3NEX0_9ACTO</name>
<dbReference type="InterPro" id="IPR001207">
    <property type="entry name" value="Transposase_mutator"/>
</dbReference>
<dbReference type="RefSeq" id="WP_367195987.1">
    <property type="nucleotide sequence ID" value="NZ_JBAGMQ010000014.1"/>
</dbReference>
<dbReference type="EMBL" id="JBAGNM010000073">
    <property type="protein sequence ID" value="MEW6955558.1"/>
    <property type="molecule type" value="Genomic_DNA"/>
</dbReference>
<reference evidence="6 7" key="1">
    <citation type="submission" date="2024-01" db="EMBL/GenBank/DDBJ databases">
        <title>Genomic analysis and antimicrobial resistance profiles of Trueperella pyogenes isolated from domestic and wild animals.</title>
        <authorList>
            <person name="Magossi G."/>
            <person name="Gzyl K.E."/>
            <person name="Holman D.B."/>
            <person name="Amat S."/>
        </authorList>
    </citation>
    <scope>NUCLEOTIDE SEQUENCE [LARGE SCALE GENOMIC DNA]</scope>
    <source>
        <strain evidence="6 7">1494</strain>
    </source>
</reference>
<comment type="caution">
    <text evidence="6">The sequence shown here is derived from an EMBL/GenBank/DDBJ whole genome shotgun (WGS) entry which is preliminary data.</text>
</comment>
<dbReference type="Pfam" id="PF00872">
    <property type="entry name" value="Transposase_mut"/>
    <property type="match status" value="1"/>
</dbReference>
<evidence type="ECO:0000256" key="3">
    <source>
        <dbReference type="ARBA" id="ARBA00022578"/>
    </source>
</evidence>
<evidence type="ECO:0000313" key="7">
    <source>
        <dbReference type="Proteomes" id="UP001555100"/>
    </source>
</evidence>
<keyword evidence="7" id="KW-1185">Reference proteome</keyword>
<sequence>MGNPRCKICGGVMIKHGKTVGGKQRFRCKPCSSTQTRRNDVRARDFAAFLEFVTGKYTLADHGGKARTLRRHNEPFWSLWPVSPLVDEVHHVVFVDGIYLSRSLVVLIACSKTHVLGWYVARGETTASWQALMARIAQPDVVVCDGGQGIATALRRQWPDTQVQRCVFHAFSAVRRKTTTRPRTQAGVELYGLAKALLAITTPKEAAEWEGQLARWNTAYQGFLAEQTRLPNGRWVPTHQRLIQAKNTLNTLVRHRKLFTYLEPGLVVAGDPIPATTNLIEGGINTQLRGLLR</sequence>
<evidence type="ECO:0000256" key="1">
    <source>
        <dbReference type="ARBA" id="ARBA00002190"/>
    </source>
</evidence>
<evidence type="ECO:0000256" key="4">
    <source>
        <dbReference type="ARBA" id="ARBA00023125"/>
    </source>
</evidence>
<keyword evidence="5" id="KW-0233">DNA recombination</keyword>
<keyword evidence="3" id="KW-0815">Transposition</keyword>
<organism evidence="6 7">
    <name type="scientific">Trueperella pyogenes</name>
    <dbReference type="NCBI Taxonomy" id="1661"/>
    <lineage>
        <taxon>Bacteria</taxon>
        <taxon>Bacillati</taxon>
        <taxon>Actinomycetota</taxon>
        <taxon>Actinomycetes</taxon>
        <taxon>Actinomycetales</taxon>
        <taxon>Actinomycetaceae</taxon>
        <taxon>Trueperella</taxon>
    </lineage>
</organism>
<comment type="similarity">
    <text evidence="2">Belongs to the transposase mutator family.</text>
</comment>
<keyword evidence="4" id="KW-0238">DNA-binding</keyword>
<protein>
    <submittedName>
        <fullName evidence="6">IS1249 family transposase</fullName>
    </submittedName>
</protein>
<feature type="non-terminal residue" evidence="6">
    <location>
        <position position="293"/>
    </location>
</feature>
<proteinExistence type="inferred from homology"/>
<evidence type="ECO:0000256" key="5">
    <source>
        <dbReference type="ARBA" id="ARBA00023172"/>
    </source>
</evidence>
<evidence type="ECO:0000256" key="2">
    <source>
        <dbReference type="ARBA" id="ARBA00010961"/>
    </source>
</evidence>
<gene>
    <name evidence="6" type="ORF">V3M73_11095</name>
</gene>
<accession>A0ABV3NEX0</accession>
<dbReference type="Proteomes" id="UP001555100">
    <property type="component" value="Unassembled WGS sequence"/>
</dbReference>
<comment type="function">
    <text evidence="1">Required for the transposition of the insertion element.</text>
</comment>
<dbReference type="InterPro" id="IPR048004">
    <property type="entry name" value="IS1249_transpos"/>
</dbReference>
<evidence type="ECO:0000313" key="6">
    <source>
        <dbReference type="EMBL" id="MEW6955558.1"/>
    </source>
</evidence>